<dbReference type="PANTHER" id="PTHR45436">
    <property type="entry name" value="SENSOR HISTIDINE KINASE YKOH"/>
    <property type="match status" value="1"/>
</dbReference>
<accession>A0ABY5QVU0</accession>
<keyword evidence="8 15" id="KW-0418">Kinase</keyword>
<evidence type="ECO:0000256" key="3">
    <source>
        <dbReference type="ARBA" id="ARBA00012438"/>
    </source>
</evidence>
<keyword evidence="6 12" id="KW-0812">Transmembrane</keyword>
<dbReference type="PANTHER" id="PTHR45436:SF14">
    <property type="entry name" value="SENSOR PROTEIN QSEC"/>
    <property type="match status" value="1"/>
</dbReference>
<evidence type="ECO:0000259" key="13">
    <source>
        <dbReference type="PROSITE" id="PS50109"/>
    </source>
</evidence>
<dbReference type="SUPFAM" id="SSF47384">
    <property type="entry name" value="Homodimeric domain of signal transducing histidine kinase"/>
    <property type="match status" value="1"/>
</dbReference>
<keyword evidence="4" id="KW-0597">Phosphoprotein</keyword>
<keyword evidence="5" id="KW-0808">Transferase</keyword>
<evidence type="ECO:0000256" key="1">
    <source>
        <dbReference type="ARBA" id="ARBA00000085"/>
    </source>
</evidence>
<dbReference type="EMBL" id="CP062229">
    <property type="protein sequence ID" value="UVC15310.1"/>
    <property type="molecule type" value="Genomic_DNA"/>
</dbReference>
<dbReference type="InterPro" id="IPR005467">
    <property type="entry name" value="His_kinase_dom"/>
</dbReference>
<name>A0ABY5QVU0_9HYPH</name>
<dbReference type="Gene3D" id="3.30.565.10">
    <property type="entry name" value="Histidine kinase-like ATPase, C-terminal domain"/>
    <property type="match status" value="1"/>
</dbReference>
<proteinExistence type="predicted"/>
<gene>
    <name evidence="15" type="ORF">IHQ72_33125</name>
</gene>
<feature type="domain" description="HAMP" evidence="14">
    <location>
        <begin position="170"/>
        <end position="222"/>
    </location>
</feature>
<dbReference type="InterPro" id="IPR003660">
    <property type="entry name" value="HAMP_dom"/>
</dbReference>
<comment type="catalytic activity">
    <reaction evidence="1">
        <text>ATP + protein L-histidine = ADP + protein N-phospho-L-histidine.</text>
        <dbReference type="EC" id="2.7.13.3"/>
    </reaction>
</comment>
<dbReference type="GO" id="GO:0016301">
    <property type="term" value="F:kinase activity"/>
    <property type="evidence" value="ECO:0007669"/>
    <property type="project" value="UniProtKB-KW"/>
</dbReference>
<dbReference type="InterPro" id="IPR036890">
    <property type="entry name" value="HATPase_C_sf"/>
</dbReference>
<evidence type="ECO:0000256" key="10">
    <source>
        <dbReference type="ARBA" id="ARBA00022989"/>
    </source>
</evidence>
<dbReference type="Pfam" id="PF02518">
    <property type="entry name" value="HATPase_c"/>
    <property type="match status" value="1"/>
</dbReference>
<keyword evidence="10 12" id="KW-1133">Transmembrane helix</keyword>
<dbReference type="InterPro" id="IPR036097">
    <property type="entry name" value="HisK_dim/P_sf"/>
</dbReference>
<evidence type="ECO:0000256" key="11">
    <source>
        <dbReference type="ARBA" id="ARBA00023012"/>
    </source>
</evidence>
<feature type="transmembrane region" description="Helical" evidence="12">
    <location>
        <begin position="150"/>
        <end position="169"/>
    </location>
</feature>
<dbReference type="InterPro" id="IPR003661">
    <property type="entry name" value="HisK_dim/P_dom"/>
</dbReference>
<keyword evidence="12" id="KW-0472">Membrane</keyword>
<evidence type="ECO:0000313" key="16">
    <source>
        <dbReference type="Proteomes" id="UP001058098"/>
    </source>
</evidence>
<keyword evidence="11" id="KW-0902">Two-component regulatory system</keyword>
<dbReference type="PROSITE" id="PS50885">
    <property type="entry name" value="HAMP"/>
    <property type="match status" value="1"/>
</dbReference>
<dbReference type="Gene3D" id="1.10.287.130">
    <property type="match status" value="1"/>
</dbReference>
<dbReference type="RefSeq" id="WP_258120058.1">
    <property type="nucleotide sequence ID" value="NZ_CP062229.1"/>
</dbReference>
<evidence type="ECO:0000256" key="8">
    <source>
        <dbReference type="ARBA" id="ARBA00022777"/>
    </source>
</evidence>
<dbReference type="CDD" id="cd00082">
    <property type="entry name" value="HisKA"/>
    <property type="match status" value="1"/>
</dbReference>
<evidence type="ECO:0000256" key="9">
    <source>
        <dbReference type="ARBA" id="ARBA00022840"/>
    </source>
</evidence>
<dbReference type="Pfam" id="PF00512">
    <property type="entry name" value="HisKA"/>
    <property type="match status" value="1"/>
</dbReference>
<evidence type="ECO:0000256" key="7">
    <source>
        <dbReference type="ARBA" id="ARBA00022741"/>
    </source>
</evidence>
<dbReference type="SMART" id="SM00388">
    <property type="entry name" value="HisKA"/>
    <property type="match status" value="1"/>
</dbReference>
<dbReference type="Proteomes" id="UP001058098">
    <property type="component" value="Chromosome"/>
</dbReference>
<evidence type="ECO:0000256" key="5">
    <source>
        <dbReference type="ARBA" id="ARBA00022679"/>
    </source>
</evidence>
<evidence type="ECO:0000256" key="2">
    <source>
        <dbReference type="ARBA" id="ARBA00004141"/>
    </source>
</evidence>
<comment type="subcellular location">
    <subcellularLocation>
        <location evidence="2">Membrane</location>
        <topology evidence="2">Multi-pass membrane protein</topology>
    </subcellularLocation>
</comment>
<dbReference type="InterPro" id="IPR050428">
    <property type="entry name" value="TCS_sensor_his_kinase"/>
</dbReference>
<dbReference type="SUPFAM" id="SSF55874">
    <property type="entry name" value="ATPase domain of HSP90 chaperone/DNA topoisomerase II/histidine kinase"/>
    <property type="match status" value="1"/>
</dbReference>
<evidence type="ECO:0000256" key="6">
    <source>
        <dbReference type="ARBA" id="ARBA00022692"/>
    </source>
</evidence>
<organism evidence="15 16">
    <name type="scientific">Mesorhizobium onobrychidis</name>
    <dbReference type="NCBI Taxonomy" id="2775404"/>
    <lineage>
        <taxon>Bacteria</taxon>
        <taxon>Pseudomonadati</taxon>
        <taxon>Pseudomonadota</taxon>
        <taxon>Alphaproteobacteria</taxon>
        <taxon>Hyphomicrobiales</taxon>
        <taxon>Phyllobacteriaceae</taxon>
        <taxon>Mesorhizobium</taxon>
    </lineage>
</organism>
<keyword evidence="9" id="KW-0067">ATP-binding</keyword>
<feature type="domain" description="Histidine kinase" evidence="13">
    <location>
        <begin position="230"/>
        <end position="441"/>
    </location>
</feature>
<keyword evidence="7" id="KW-0547">Nucleotide-binding</keyword>
<dbReference type="InterPro" id="IPR003594">
    <property type="entry name" value="HATPase_dom"/>
</dbReference>
<dbReference type="EC" id="2.7.13.3" evidence="3"/>
<dbReference type="SMART" id="SM00387">
    <property type="entry name" value="HATPase_c"/>
    <property type="match status" value="1"/>
</dbReference>
<reference evidence="15" key="1">
    <citation type="submission" date="2020-09" db="EMBL/GenBank/DDBJ databases">
        <title>Rhizobia associated with sainfoin plants.</title>
        <authorList>
            <person name="Asharfi S."/>
            <person name="Kuzmanovic N."/>
            <person name="Bunk B."/>
            <person name="Sproeer C."/>
            <person name="Becker M."/>
            <person name="Thuenen T."/>
        </authorList>
    </citation>
    <scope>NUCLEOTIDE SEQUENCE</scope>
    <source>
        <strain evidence="15">OM4</strain>
    </source>
</reference>
<dbReference type="CDD" id="cd00075">
    <property type="entry name" value="HATPase"/>
    <property type="match status" value="1"/>
</dbReference>
<sequence>MTRRLILLLGAATLVGWVSVAAIAAHRLRTVINRDADRLMEITALFSAPGYALLAKRNPEADALLRIPHPRSFEDYWTMRIQVLKADGEVLFYSMEVPPKPFPSAPLDEGFRDTATDRIYTTKILDDVFLQVAQPFSFRDQKVKSATVKVFVPILIFLPINIALSWIVIRRSLRPVEILRREIELRDGGNLSPMGSSGLPAELAPIAASVDRLLERLRTALNAEREFAENSAHELRTPIAASLAQMQRLLAEIPEGQAKTRARGIERSLSNLGHLVEKLRQLAQAESGIGIADHAIDLVQMVRLVIDDLGKKPQFAGPIILDVDDCPTLMRKVDVELFAILLRNLIENALTHGLRDATTTVSVRTDGTIAIANAGPVVPLPELKAITRRFRRGATSAVGSGLGLSIASTVIERIGGSLELASPARGREDGFEAIIRIPRVATTELGVGRIVRF</sequence>
<dbReference type="PROSITE" id="PS50109">
    <property type="entry name" value="HIS_KIN"/>
    <property type="match status" value="1"/>
</dbReference>
<evidence type="ECO:0000256" key="12">
    <source>
        <dbReference type="SAM" id="Phobius"/>
    </source>
</evidence>
<protein>
    <recommendedName>
        <fullName evidence="3">histidine kinase</fullName>
        <ecNumber evidence="3">2.7.13.3</ecNumber>
    </recommendedName>
</protein>
<evidence type="ECO:0000256" key="4">
    <source>
        <dbReference type="ARBA" id="ARBA00022553"/>
    </source>
</evidence>
<evidence type="ECO:0000259" key="14">
    <source>
        <dbReference type="PROSITE" id="PS50885"/>
    </source>
</evidence>
<keyword evidence="16" id="KW-1185">Reference proteome</keyword>
<evidence type="ECO:0000313" key="15">
    <source>
        <dbReference type="EMBL" id="UVC15310.1"/>
    </source>
</evidence>